<evidence type="ECO:0000313" key="3">
    <source>
        <dbReference type="Proteomes" id="UP000680656"/>
    </source>
</evidence>
<dbReference type="SUPFAM" id="SSF52317">
    <property type="entry name" value="Class I glutamine amidotransferase-like"/>
    <property type="match status" value="1"/>
</dbReference>
<dbReference type="InterPro" id="IPR029062">
    <property type="entry name" value="Class_I_gatase-like"/>
</dbReference>
<dbReference type="Pfam" id="PF01965">
    <property type="entry name" value="DJ-1_PfpI"/>
    <property type="match status" value="1"/>
</dbReference>
<dbReference type="GeneID" id="65098488"/>
<name>A0A8E7AVX1_9EURY</name>
<organism evidence="2 3">
    <name type="scientific">Methanospirillum purgamenti</name>
    <dbReference type="NCBI Taxonomy" id="2834276"/>
    <lineage>
        <taxon>Archaea</taxon>
        <taxon>Methanobacteriati</taxon>
        <taxon>Methanobacteriota</taxon>
        <taxon>Stenosarchaea group</taxon>
        <taxon>Methanomicrobia</taxon>
        <taxon>Methanomicrobiales</taxon>
        <taxon>Methanospirillaceae</taxon>
        <taxon>Methanospirillum</taxon>
    </lineage>
</organism>
<dbReference type="Proteomes" id="UP000680656">
    <property type="component" value="Chromosome"/>
</dbReference>
<reference evidence="2 3" key="1">
    <citation type="submission" date="2021-05" db="EMBL/GenBank/DDBJ databases">
        <title>A novel Methanospirillum isolate from a pyrite-forming mixed culture.</title>
        <authorList>
            <person name="Bunk B."/>
            <person name="Sproer C."/>
            <person name="Spring S."/>
            <person name="Pester M."/>
        </authorList>
    </citation>
    <scope>NUCLEOTIDE SEQUENCE [LARGE SCALE GENOMIC DNA]</scope>
    <source>
        <strain evidence="2 3">J.3.6.1-F.2.7.3</strain>
    </source>
</reference>
<evidence type="ECO:0000259" key="1">
    <source>
        <dbReference type="Pfam" id="PF01965"/>
    </source>
</evidence>
<proteinExistence type="predicted"/>
<dbReference type="KEGG" id="mrtj:KHC33_14850"/>
<dbReference type="AlphaFoldDB" id="A0A8E7AVX1"/>
<dbReference type="RefSeq" id="WP_214419391.1">
    <property type="nucleotide sequence ID" value="NZ_CP075546.1"/>
</dbReference>
<protein>
    <submittedName>
        <fullName evidence="2">DJ-1/PfpI family protein</fullName>
    </submittedName>
</protein>
<accession>A0A8E7AVX1</accession>
<sequence length="446" mass="48110">MKKILVLLLIILLSGQGMASETISDPAIQALVVIPSAGFDEDSLQTVIGELKTYDIAWTLASPDPAGQLISGREVQPINNIPDMITNETAILVIGGSDMDSLLNSEPLTRIIQNVSHAGSICAGIGNGTLVLGNAGILNGVKVSVPDEKSRENLVQYGAIPDDSDGVITDAIITAQGPTSAQTWTEIIVREVIARKITQNFGVLYLGDQENGRSVYVIPERLRSAEVSGISDGAINDAWAGESFGITALNTSVQIPVLGDWILTISPENNVCLLYEQFTGVTVPYGSVVSIETSLLGQKRDFSTNTVPIEEMIQDITFRDVYQNSDEYNESNKTLRNWTIEVNNTNSSVKKSVALLFDDIRIAEITWEDLTLRACIEGNGLGKGVLDILKTKGDEDTSLAYDEETVEGIGCYEVLLSVDAPKGITAYLTLFGKEGDILRDKEIVIP</sequence>
<evidence type="ECO:0000313" key="2">
    <source>
        <dbReference type="EMBL" id="QVV88582.1"/>
    </source>
</evidence>
<dbReference type="InterPro" id="IPR002818">
    <property type="entry name" value="DJ-1/PfpI"/>
</dbReference>
<dbReference type="Gene3D" id="3.40.50.880">
    <property type="match status" value="1"/>
</dbReference>
<dbReference type="EMBL" id="CP075546">
    <property type="protein sequence ID" value="QVV88582.1"/>
    <property type="molecule type" value="Genomic_DNA"/>
</dbReference>
<gene>
    <name evidence="2" type="ORF">KHC33_14850</name>
</gene>
<feature type="domain" description="DJ-1/PfpI" evidence="1">
    <location>
        <begin position="31"/>
        <end position="190"/>
    </location>
</feature>
<keyword evidence="3" id="KW-1185">Reference proteome</keyword>